<organism evidence="1 2">
    <name type="scientific">Aquimarina gracilis</name>
    <dbReference type="NCBI Taxonomy" id="874422"/>
    <lineage>
        <taxon>Bacteria</taxon>
        <taxon>Pseudomonadati</taxon>
        <taxon>Bacteroidota</taxon>
        <taxon>Flavobacteriia</taxon>
        <taxon>Flavobacteriales</taxon>
        <taxon>Flavobacteriaceae</taxon>
        <taxon>Aquimarina</taxon>
    </lineage>
</organism>
<dbReference type="EMBL" id="JAYKLX010000009">
    <property type="protein sequence ID" value="MEB3347423.1"/>
    <property type="molecule type" value="Genomic_DNA"/>
</dbReference>
<accession>A0ABU5ZZW7</accession>
<protein>
    <submittedName>
        <fullName evidence="1">Uncharacterized protein</fullName>
    </submittedName>
</protein>
<gene>
    <name evidence="1" type="ORF">U6A24_18250</name>
</gene>
<name>A0ABU5ZZW7_9FLAO</name>
<comment type="caution">
    <text evidence="1">The sequence shown here is derived from an EMBL/GenBank/DDBJ whole genome shotgun (WGS) entry which is preliminary data.</text>
</comment>
<dbReference type="Proteomes" id="UP001327027">
    <property type="component" value="Unassembled WGS sequence"/>
</dbReference>
<reference evidence="1 2" key="1">
    <citation type="journal article" date="2013" name="Int. J. Syst. Evol. Microbiol.">
        <title>Aquimarina gracilis sp. nov., isolated from the gut microflora of a mussel, Mytilus coruscus, and emended description of Aquimarina spongiae.</title>
        <authorList>
            <person name="Park S.C."/>
            <person name="Choe H.N."/>
            <person name="Baik K.S."/>
            <person name="Seong C.N."/>
        </authorList>
    </citation>
    <scope>NUCLEOTIDE SEQUENCE [LARGE SCALE GENOMIC DNA]</scope>
    <source>
        <strain evidence="1 2">PSC32</strain>
    </source>
</reference>
<evidence type="ECO:0000313" key="2">
    <source>
        <dbReference type="Proteomes" id="UP001327027"/>
    </source>
</evidence>
<dbReference type="RefSeq" id="WP_324181449.1">
    <property type="nucleotide sequence ID" value="NZ_BAABAW010000014.1"/>
</dbReference>
<proteinExistence type="predicted"/>
<keyword evidence="2" id="KW-1185">Reference proteome</keyword>
<evidence type="ECO:0000313" key="1">
    <source>
        <dbReference type="EMBL" id="MEB3347423.1"/>
    </source>
</evidence>
<sequence length="85" mass="9878">MMPTNLPQIALTKCVVYFYDGRSRTFYSFDRSHRNSKPNKALGMRRLEKMLFQGKLKGTWETAIVYENRVKGAELAKFKNGVRVS</sequence>